<dbReference type="CDD" id="cd00432">
    <property type="entry name" value="Ribosomal_L18_L5e"/>
    <property type="match status" value="1"/>
</dbReference>
<dbReference type="GO" id="GO:0006412">
    <property type="term" value="P:translation"/>
    <property type="evidence" value="ECO:0007669"/>
    <property type="project" value="UniProtKB-UniRule"/>
</dbReference>
<comment type="function">
    <text evidence="7">This is one of the proteins that bind and probably mediate the attachment of the 5S RNA into the large ribosomal subunit, where it forms part of the central protuberance.</text>
</comment>
<keyword evidence="4 7" id="KW-0689">Ribosomal protein</keyword>
<dbReference type="GO" id="GO:0003735">
    <property type="term" value="F:structural constituent of ribosome"/>
    <property type="evidence" value="ECO:0007669"/>
    <property type="project" value="InterPro"/>
</dbReference>
<dbReference type="AlphaFoldDB" id="A0A1V0HKF6"/>
<dbReference type="FunFam" id="3.30.420.100:FF:000001">
    <property type="entry name" value="50S ribosomal protein L18"/>
    <property type="match status" value="1"/>
</dbReference>
<comment type="similarity">
    <text evidence="1 7">Belongs to the universal ribosomal protein uL18 family.</text>
</comment>
<evidence type="ECO:0000313" key="9">
    <source>
        <dbReference type="Proteomes" id="UP000242793"/>
    </source>
</evidence>
<keyword evidence="3 7" id="KW-0694">RNA-binding</keyword>
<dbReference type="KEGG" id="rped:AOQ87_00730"/>
<keyword evidence="9" id="KW-1185">Reference proteome</keyword>
<evidence type="ECO:0000256" key="4">
    <source>
        <dbReference type="ARBA" id="ARBA00022980"/>
    </source>
</evidence>
<reference evidence="8 9" key="1">
    <citation type="submission" date="2015-10" db="EMBL/GenBank/DDBJ databases">
        <title>Survey of human and primate louse endosymbionts.</title>
        <authorList>
            <person name="Boyd B.M."/>
        </authorList>
    </citation>
    <scope>NUCLEOTIDE SEQUENCE [LARGE SCALE GENOMIC DNA]</scope>
    <source>
        <strain evidence="8 9">PTSK</strain>
    </source>
</reference>
<gene>
    <name evidence="7" type="primary">rplR</name>
    <name evidence="8" type="ORF">AOQ87_00730</name>
</gene>
<dbReference type="Proteomes" id="UP000242793">
    <property type="component" value="Chromosome"/>
</dbReference>
<protein>
    <recommendedName>
        <fullName evidence="6 7">Large ribosomal subunit protein uL18</fullName>
    </recommendedName>
</protein>
<sequence>MNMKLIARTKRAARFRSKLKRRDIYCLTVHRTSRHIYAQVTSMGGSKTLMCASTTEKKIRKELMNTGNKRSASMIGQVIARRCITIGIKKVCFDRSGFKYHGRVLSLAESARSNGLEF</sequence>
<dbReference type="HAMAP" id="MF_01337_B">
    <property type="entry name" value="Ribosomal_uL18_B"/>
    <property type="match status" value="1"/>
</dbReference>
<evidence type="ECO:0000256" key="2">
    <source>
        <dbReference type="ARBA" id="ARBA00022730"/>
    </source>
</evidence>
<name>A0A1V0HKF6_9ENTR</name>
<proteinExistence type="inferred from homology"/>
<keyword evidence="2 7" id="KW-0699">rRNA-binding</keyword>
<evidence type="ECO:0000256" key="6">
    <source>
        <dbReference type="ARBA" id="ARBA00035197"/>
    </source>
</evidence>
<dbReference type="GO" id="GO:0008097">
    <property type="term" value="F:5S rRNA binding"/>
    <property type="evidence" value="ECO:0007669"/>
    <property type="project" value="TreeGrafter"/>
</dbReference>
<dbReference type="Gene3D" id="3.30.420.100">
    <property type="match status" value="1"/>
</dbReference>
<accession>A0A1V0HKF6</accession>
<evidence type="ECO:0000256" key="1">
    <source>
        <dbReference type="ARBA" id="ARBA00007116"/>
    </source>
</evidence>
<evidence type="ECO:0000313" key="8">
    <source>
        <dbReference type="EMBL" id="ARC53222.1"/>
    </source>
</evidence>
<dbReference type="SUPFAM" id="SSF53137">
    <property type="entry name" value="Translational machinery components"/>
    <property type="match status" value="1"/>
</dbReference>
<dbReference type="PANTHER" id="PTHR12899:SF3">
    <property type="entry name" value="LARGE RIBOSOMAL SUBUNIT PROTEIN UL18M"/>
    <property type="match status" value="1"/>
</dbReference>
<comment type="subunit">
    <text evidence="7">Part of the 50S ribosomal subunit; part of the 5S rRNA/L5/L18/L25 subcomplex. Contacts the 5S and 23S rRNAs.</text>
</comment>
<dbReference type="Pfam" id="PF00861">
    <property type="entry name" value="Ribosomal_L18p"/>
    <property type="match status" value="1"/>
</dbReference>
<keyword evidence="5 7" id="KW-0687">Ribonucleoprotein</keyword>
<dbReference type="PANTHER" id="PTHR12899">
    <property type="entry name" value="39S RIBOSOMAL PROTEIN L18, MITOCHONDRIAL"/>
    <property type="match status" value="1"/>
</dbReference>
<dbReference type="InterPro" id="IPR005484">
    <property type="entry name" value="Ribosomal_uL18_bac/plant/anim"/>
</dbReference>
<evidence type="ECO:0000256" key="3">
    <source>
        <dbReference type="ARBA" id="ARBA00022884"/>
    </source>
</evidence>
<dbReference type="NCBIfam" id="TIGR00060">
    <property type="entry name" value="L18_bact"/>
    <property type="match status" value="1"/>
</dbReference>
<dbReference type="InterPro" id="IPR004389">
    <property type="entry name" value="Ribosomal_uL18_bac-type"/>
</dbReference>
<evidence type="ECO:0000256" key="5">
    <source>
        <dbReference type="ARBA" id="ARBA00023274"/>
    </source>
</evidence>
<evidence type="ECO:0000256" key="7">
    <source>
        <dbReference type="HAMAP-Rule" id="MF_01337"/>
    </source>
</evidence>
<dbReference type="InterPro" id="IPR057268">
    <property type="entry name" value="Ribosomal_L18"/>
</dbReference>
<organism evidence="8 9">
    <name type="scientific">Candidatus Riesia pediculischaeffi</name>
    <dbReference type="NCBI Taxonomy" id="428411"/>
    <lineage>
        <taxon>Bacteria</taxon>
        <taxon>Pseudomonadati</taxon>
        <taxon>Pseudomonadota</taxon>
        <taxon>Gammaproteobacteria</taxon>
        <taxon>Enterobacterales</taxon>
        <taxon>Enterobacteriaceae</taxon>
        <taxon>Candidatus Riesia</taxon>
    </lineage>
</organism>
<dbReference type="GO" id="GO:0022625">
    <property type="term" value="C:cytosolic large ribosomal subunit"/>
    <property type="evidence" value="ECO:0007669"/>
    <property type="project" value="TreeGrafter"/>
</dbReference>
<dbReference type="EMBL" id="CP012839">
    <property type="protein sequence ID" value="ARC53222.1"/>
    <property type="molecule type" value="Genomic_DNA"/>
</dbReference>
<dbReference type="STRING" id="428411.AOQ87_00730"/>